<keyword evidence="2" id="KW-1185">Reference proteome</keyword>
<dbReference type="AlphaFoldDB" id="E9SB66"/>
<accession>E9SB66</accession>
<reference evidence="1 2" key="1">
    <citation type="submission" date="2011-02" db="EMBL/GenBank/DDBJ databases">
        <authorList>
            <person name="Nelson K.E."/>
            <person name="Sutton G."/>
            <person name="Torralba M."/>
            <person name="Durkin S."/>
            <person name="Harkins D."/>
            <person name="Montgomery R."/>
            <person name="Ziemer C."/>
            <person name="Klaassens E."/>
            <person name="Ocuiv P."/>
            <person name="Morrison M."/>
        </authorList>
    </citation>
    <scope>NUCLEOTIDE SEQUENCE [LARGE SCALE GENOMIC DNA]</scope>
    <source>
        <strain evidence="1 2">8</strain>
    </source>
</reference>
<evidence type="ECO:0000313" key="1">
    <source>
        <dbReference type="EMBL" id="EGC03471.1"/>
    </source>
</evidence>
<protein>
    <submittedName>
        <fullName evidence="1">Uncharacterized protein</fullName>
    </submittedName>
</protein>
<dbReference type="EMBL" id="ADKM02000066">
    <property type="protein sequence ID" value="EGC03471.1"/>
    <property type="molecule type" value="Genomic_DNA"/>
</dbReference>
<proteinExistence type="predicted"/>
<organism evidence="1 2">
    <name type="scientific">Ruminococcus albus 8</name>
    <dbReference type="NCBI Taxonomy" id="246199"/>
    <lineage>
        <taxon>Bacteria</taxon>
        <taxon>Bacillati</taxon>
        <taxon>Bacillota</taxon>
        <taxon>Clostridia</taxon>
        <taxon>Eubacteriales</taxon>
        <taxon>Oscillospiraceae</taxon>
        <taxon>Ruminococcus</taxon>
    </lineage>
</organism>
<evidence type="ECO:0000313" key="2">
    <source>
        <dbReference type="Proteomes" id="UP000004259"/>
    </source>
</evidence>
<comment type="caution">
    <text evidence="1">The sequence shown here is derived from an EMBL/GenBank/DDBJ whole genome shotgun (WGS) entry which is preliminary data.</text>
</comment>
<name>E9SB66_RUMAL</name>
<dbReference type="Proteomes" id="UP000004259">
    <property type="component" value="Unassembled WGS sequence"/>
</dbReference>
<gene>
    <name evidence="1" type="ORF">CUS_6538</name>
</gene>
<sequence length="44" mass="5172">MGFVTGFCLNFKADCYKNAVNKRIIEHCIFSPRLRRGKNIRQEP</sequence>